<keyword evidence="1" id="KW-0812">Transmembrane</keyword>
<accession>A0A162B049</accession>
<dbReference type="PATRIC" id="fig|1365257.3.peg.3262"/>
<feature type="transmembrane region" description="Helical" evidence="1">
    <location>
        <begin position="6"/>
        <end position="26"/>
    </location>
</feature>
<reference evidence="2 3" key="1">
    <citation type="submission" date="2013-07" db="EMBL/GenBank/DDBJ databases">
        <title>Comparative Genomic and Metabolomic Analysis of Twelve Strains of Pseudoalteromonas luteoviolacea.</title>
        <authorList>
            <person name="Vynne N.G."/>
            <person name="Mansson M."/>
            <person name="Gram L."/>
        </authorList>
    </citation>
    <scope>NUCLEOTIDE SEQUENCE [LARGE SCALE GENOMIC DNA]</scope>
    <source>
        <strain evidence="2 3">S4060-1</strain>
    </source>
</reference>
<evidence type="ECO:0000313" key="2">
    <source>
        <dbReference type="EMBL" id="KZN64418.1"/>
    </source>
</evidence>
<keyword evidence="1" id="KW-1133">Transmembrane helix</keyword>
<dbReference type="EMBL" id="AUXX01000027">
    <property type="protein sequence ID" value="KZN64418.1"/>
    <property type="molecule type" value="Genomic_DNA"/>
</dbReference>
<evidence type="ECO:0000256" key="1">
    <source>
        <dbReference type="SAM" id="Phobius"/>
    </source>
</evidence>
<gene>
    <name evidence="2" type="ORF">N478_22240</name>
</gene>
<name>A0A162B049_9GAMM</name>
<dbReference type="AlphaFoldDB" id="A0A162B049"/>
<protein>
    <submittedName>
        <fullName evidence="2">Uncharacterized protein</fullName>
    </submittedName>
</protein>
<evidence type="ECO:0000313" key="3">
    <source>
        <dbReference type="Proteomes" id="UP000076661"/>
    </source>
</evidence>
<organism evidence="2 3">
    <name type="scientific">Pseudoalteromonas luteoviolacea S4060-1</name>
    <dbReference type="NCBI Taxonomy" id="1365257"/>
    <lineage>
        <taxon>Bacteria</taxon>
        <taxon>Pseudomonadati</taxon>
        <taxon>Pseudomonadota</taxon>
        <taxon>Gammaproteobacteria</taxon>
        <taxon>Alteromonadales</taxon>
        <taxon>Pseudoalteromonadaceae</taxon>
        <taxon>Pseudoalteromonas</taxon>
    </lineage>
</organism>
<proteinExistence type="predicted"/>
<keyword evidence="1" id="KW-0472">Membrane</keyword>
<comment type="caution">
    <text evidence="2">The sequence shown here is derived from an EMBL/GenBank/DDBJ whole genome shotgun (WGS) entry which is preliminary data.</text>
</comment>
<sequence>MAFTTNAGSLALILIIVAIYLLFWVGRKQREKLKSRRKNQKGE</sequence>
<dbReference type="Proteomes" id="UP000076661">
    <property type="component" value="Unassembled WGS sequence"/>
</dbReference>